<sequence>MRPYVKMATPCLDGNLIVVEAPVFTWGRLAGGVRNLGRHNLHPDPLLLRWLLSDDGARVVLLNQIGFSSRSATLSQLLHHILQPRLVDSNSKSLRESPFPQVRVSTYPFAKYQQTTVVVAPRCLWTGVVVNVRFSCLPRL</sequence>
<dbReference type="Proteomes" id="UP000268093">
    <property type="component" value="Unassembled WGS sequence"/>
</dbReference>
<name>A0A433D8A2_9FUNG</name>
<comment type="caution">
    <text evidence="1">The sequence shown here is derived from an EMBL/GenBank/DDBJ whole genome shotgun (WGS) entry which is preliminary data.</text>
</comment>
<evidence type="ECO:0000313" key="2">
    <source>
        <dbReference type="Proteomes" id="UP000268093"/>
    </source>
</evidence>
<keyword evidence="2" id="KW-1185">Reference proteome</keyword>
<proteinExistence type="predicted"/>
<dbReference type="EMBL" id="RBNI01005297">
    <property type="protein sequence ID" value="RUP46841.1"/>
    <property type="molecule type" value="Genomic_DNA"/>
</dbReference>
<accession>A0A433D8A2</accession>
<dbReference type="AlphaFoldDB" id="A0A433D8A2"/>
<evidence type="ECO:0000313" key="1">
    <source>
        <dbReference type="EMBL" id="RUP46841.1"/>
    </source>
</evidence>
<gene>
    <name evidence="1" type="ORF">BC936DRAFT_146462</name>
</gene>
<organism evidence="1 2">
    <name type="scientific">Jimgerdemannia flammicorona</name>
    <dbReference type="NCBI Taxonomy" id="994334"/>
    <lineage>
        <taxon>Eukaryota</taxon>
        <taxon>Fungi</taxon>
        <taxon>Fungi incertae sedis</taxon>
        <taxon>Mucoromycota</taxon>
        <taxon>Mucoromycotina</taxon>
        <taxon>Endogonomycetes</taxon>
        <taxon>Endogonales</taxon>
        <taxon>Endogonaceae</taxon>
        <taxon>Jimgerdemannia</taxon>
    </lineage>
</organism>
<protein>
    <submittedName>
        <fullName evidence="1">Uncharacterized protein</fullName>
    </submittedName>
</protein>
<reference evidence="1 2" key="1">
    <citation type="journal article" date="2018" name="New Phytol.">
        <title>Phylogenomics of Endogonaceae and evolution of mycorrhizas within Mucoromycota.</title>
        <authorList>
            <person name="Chang Y."/>
            <person name="Desiro A."/>
            <person name="Na H."/>
            <person name="Sandor L."/>
            <person name="Lipzen A."/>
            <person name="Clum A."/>
            <person name="Barry K."/>
            <person name="Grigoriev I.V."/>
            <person name="Martin F.M."/>
            <person name="Stajich J.E."/>
            <person name="Smith M.E."/>
            <person name="Bonito G."/>
            <person name="Spatafora J.W."/>
        </authorList>
    </citation>
    <scope>NUCLEOTIDE SEQUENCE [LARGE SCALE GENOMIC DNA]</scope>
    <source>
        <strain evidence="1 2">GMNB39</strain>
    </source>
</reference>